<dbReference type="Proteomes" id="UP000663854">
    <property type="component" value="Unassembled WGS sequence"/>
</dbReference>
<name>A0A814AMN3_9BILA</name>
<feature type="region of interest" description="Disordered" evidence="1">
    <location>
        <begin position="114"/>
        <end position="133"/>
    </location>
</feature>
<proteinExistence type="predicted"/>
<dbReference type="EMBL" id="CAJNOH010000312">
    <property type="protein sequence ID" value="CAF0995391.1"/>
    <property type="molecule type" value="Genomic_DNA"/>
</dbReference>
<evidence type="ECO:0000256" key="1">
    <source>
        <dbReference type="SAM" id="MobiDB-lite"/>
    </source>
</evidence>
<evidence type="ECO:0000313" key="3">
    <source>
        <dbReference type="EMBL" id="CAF0995391.1"/>
    </source>
</evidence>
<sequence length="277" mass="31745">MEHRKRPPSDDVYIYWKSMDGDVMITLSDQLIGRKDISERIRCLVCYVAKTPLTTTPAYHESYSYLNCGQPDQHFIVKHNLQFAKGSNTFHRGCNVDDFLTYCLRIQMNNGQVTLSHAGPNSKSDDNDRHKEQDEKIACRHGLNCCDKNDANHCSKFSHFDEYGASSFDNIGQHKIECRHGTACRDQNDPGHCSKYSHPHEHRASSSNNMGRHKIECRHGTACRDKNYPGHCSKYSHPDERKYGAMGHSRRIICKHGMACRDIDDADHCSKYSHPNE</sequence>
<feature type="compositionally biased region" description="Basic and acidic residues" evidence="1">
    <location>
        <begin position="123"/>
        <end position="133"/>
    </location>
</feature>
<keyword evidence="4" id="KW-1185">Reference proteome</keyword>
<comment type="caution">
    <text evidence="2">The sequence shown here is derived from an EMBL/GenBank/DDBJ whole genome shotgun (WGS) entry which is preliminary data.</text>
</comment>
<evidence type="ECO:0000313" key="2">
    <source>
        <dbReference type="EMBL" id="CAF0916923.1"/>
    </source>
</evidence>
<gene>
    <name evidence="2" type="ORF">JXQ802_LOCUS9923</name>
    <name evidence="3" type="ORF">PYM288_LOCUS14337</name>
</gene>
<reference evidence="2" key="1">
    <citation type="submission" date="2021-02" db="EMBL/GenBank/DDBJ databases">
        <authorList>
            <person name="Nowell W R."/>
        </authorList>
    </citation>
    <scope>NUCLEOTIDE SEQUENCE</scope>
</reference>
<dbReference type="AlphaFoldDB" id="A0A814AMN3"/>
<protein>
    <submittedName>
        <fullName evidence="2">Uncharacterized protein</fullName>
    </submittedName>
</protein>
<dbReference type="Proteomes" id="UP000663870">
    <property type="component" value="Unassembled WGS sequence"/>
</dbReference>
<dbReference type="EMBL" id="CAJNOL010000185">
    <property type="protein sequence ID" value="CAF0916923.1"/>
    <property type="molecule type" value="Genomic_DNA"/>
</dbReference>
<evidence type="ECO:0000313" key="4">
    <source>
        <dbReference type="Proteomes" id="UP000663870"/>
    </source>
</evidence>
<accession>A0A814AMN3</accession>
<organism evidence="2 4">
    <name type="scientific">Rotaria sordida</name>
    <dbReference type="NCBI Taxonomy" id="392033"/>
    <lineage>
        <taxon>Eukaryota</taxon>
        <taxon>Metazoa</taxon>
        <taxon>Spiralia</taxon>
        <taxon>Gnathifera</taxon>
        <taxon>Rotifera</taxon>
        <taxon>Eurotatoria</taxon>
        <taxon>Bdelloidea</taxon>
        <taxon>Philodinida</taxon>
        <taxon>Philodinidae</taxon>
        <taxon>Rotaria</taxon>
    </lineage>
</organism>